<dbReference type="InterPro" id="IPR027417">
    <property type="entry name" value="P-loop_NTPase"/>
</dbReference>
<dbReference type="PROSITE" id="PS50052">
    <property type="entry name" value="GUANYLATE_KINASE_2"/>
    <property type="match status" value="1"/>
</dbReference>
<dbReference type="NCBIfam" id="TIGR03263">
    <property type="entry name" value="guanyl_kin"/>
    <property type="match status" value="1"/>
</dbReference>
<dbReference type="EMBL" id="JALNTZ010003706">
    <property type="protein sequence ID" value="KAJ3616200.1"/>
    <property type="molecule type" value="Genomic_DNA"/>
</dbReference>
<dbReference type="GO" id="GO:0004385">
    <property type="term" value="F:GMP kinase activity"/>
    <property type="evidence" value="ECO:0007669"/>
    <property type="project" value="UniProtKB-EC"/>
</dbReference>
<dbReference type="InterPro" id="IPR017665">
    <property type="entry name" value="Guanylate_kinase"/>
</dbReference>
<reference evidence="8" key="1">
    <citation type="journal article" date="2023" name="G3 (Bethesda)">
        <title>Whole genome assemblies of Zophobas morio and Tenebrio molitor.</title>
        <authorList>
            <person name="Kaur S."/>
            <person name="Stinson S.A."/>
            <person name="diCenzo G.C."/>
        </authorList>
    </citation>
    <scope>NUCLEOTIDE SEQUENCE</scope>
    <source>
        <strain evidence="8">QUZm001</strain>
    </source>
</reference>
<name>A0AA38LZ89_9CUCU</name>
<keyword evidence="9" id="KW-1185">Reference proteome</keyword>
<dbReference type="Gene3D" id="3.30.63.10">
    <property type="entry name" value="Guanylate Kinase phosphate binding domain"/>
    <property type="match status" value="1"/>
</dbReference>
<feature type="domain" description="Guanylate kinase-like" evidence="7">
    <location>
        <begin position="6"/>
        <end position="187"/>
    </location>
</feature>
<dbReference type="CDD" id="cd00071">
    <property type="entry name" value="GMPK"/>
    <property type="match status" value="1"/>
</dbReference>
<keyword evidence="5" id="KW-0418">Kinase</keyword>
<protein>
    <recommendedName>
        <fullName evidence="2">guanylate kinase</fullName>
        <ecNumber evidence="2">2.7.4.8</ecNumber>
    </recommendedName>
</protein>
<dbReference type="AlphaFoldDB" id="A0AA38LZ89"/>
<dbReference type="PANTHER" id="PTHR23117:SF13">
    <property type="entry name" value="GUANYLATE KINASE"/>
    <property type="match status" value="1"/>
</dbReference>
<organism evidence="8 9">
    <name type="scientific">Zophobas morio</name>
    <dbReference type="NCBI Taxonomy" id="2755281"/>
    <lineage>
        <taxon>Eukaryota</taxon>
        <taxon>Metazoa</taxon>
        <taxon>Ecdysozoa</taxon>
        <taxon>Arthropoda</taxon>
        <taxon>Hexapoda</taxon>
        <taxon>Insecta</taxon>
        <taxon>Pterygota</taxon>
        <taxon>Neoptera</taxon>
        <taxon>Endopterygota</taxon>
        <taxon>Coleoptera</taxon>
        <taxon>Polyphaga</taxon>
        <taxon>Cucujiformia</taxon>
        <taxon>Tenebrionidae</taxon>
        <taxon>Zophobas</taxon>
    </lineage>
</organism>
<dbReference type="Gene3D" id="3.40.50.300">
    <property type="entry name" value="P-loop containing nucleotide triphosphate hydrolases"/>
    <property type="match status" value="1"/>
</dbReference>
<keyword evidence="3" id="KW-0808">Transferase</keyword>
<evidence type="ECO:0000256" key="5">
    <source>
        <dbReference type="ARBA" id="ARBA00022777"/>
    </source>
</evidence>
<dbReference type="GO" id="GO:0005524">
    <property type="term" value="F:ATP binding"/>
    <property type="evidence" value="ECO:0007669"/>
    <property type="project" value="UniProtKB-KW"/>
</dbReference>
<dbReference type="Pfam" id="PF00625">
    <property type="entry name" value="Guanylate_kin"/>
    <property type="match status" value="1"/>
</dbReference>
<gene>
    <name evidence="8" type="ORF">Zmor_012011</name>
</gene>
<proteinExistence type="inferred from homology"/>
<evidence type="ECO:0000256" key="2">
    <source>
        <dbReference type="ARBA" id="ARBA00012961"/>
    </source>
</evidence>
<dbReference type="FunFam" id="3.30.63.10:FF:000002">
    <property type="entry name" value="Guanylate kinase 1"/>
    <property type="match status" value="1"/>
</dbReference>
<comment type="similarity">
    <text evidence="1">Belongs to the guanylate kinase family.</text>
</comment>
<dbReference type="PANTHER" id="PTHR23117">
    <property type="entry name" value="GUANYLATE KINASE-RELATED"/>
    <property type="match status" value="1"/>
</dbReference>
<dbReference type="Proteomes" id="UP001168821">
    <property type="component" value="Unassembled WGS sequence"/>
</dbReference>
<dbReference type="SUPFAM" id="SSF52540">
    <property type="entry name" value="P-loop containing nucleoside triphosphate hydrolases"/>
    <property type="match status" value="1"/>
</dbReference>
<evidence type="ECO:0000313" key="8">
    <source>
        <dbReference type="EMBL" id="KAJ3616200.1"/>
    </source>
</evidence>
<evidence type="ECO:0000256" key="1">
    <source>
        <dbReference type="ARBA" id="ARBA00005790"/>
    </source>
</evidence>
<dbReference type="InterPro" id="IPR008144">
    <property type="entry name" value="Guanylate_kin-like_dom"/>
</dbReference>
<dbReference type="EC" id="2.7.4.8" evidence="2"/>
<dbReference type="HAMAP" id="MF_00328">
    <property type="entry name" value="Guanylate_kinase"/>
    <property type="match status" value="1"/>
</dbReference>
<dbReference type="PROSITE" id="PS00856">
    <property type="entry name" value="GUANYLATE_KINASE_1"/>
    <property type="match status" value="1"/>
</dbReference>
<evidence type="ECO:0000259" key="7">
    <source>
        <dbReference type="PROSITE" id="PS50052"/>
    </source>
</evidence>
<sequence>MGNQKGKIIILSGPSGVGKGSVNRELEKDKSLHLKYSVSMTTRAARPGEVDGVNYFFVDRDTFEDAIQHGELIEYAEFIGNYYGTPRNFINEEVAKGKNVILEIEIKGATQVLQREDPESLVSIFLMPPSLAKLEERLRKRGTEGDDVIKQRLDKALIEIPLKHRYKYIIENDSVENAVAKIKDVLLKEGTLDLAPSESYYAKTRLKVEAIILDRYKFIINN</sequence>
<evidence type="ECO:0000313" key="9">
    <source>
        <dbReference type="Proteomes" id="UP001168821"/>
    </source>
</evidence>
<dbReference type="InterPro" id="IPR020590">
    <property type="entry name" value="Guanylate_kinase_CS"/>
</dbReference>
<comment type="caution">
    <text evidence="8">The sequence shown here is derived from an EMBL/GenBank/DDBJ whole genome shotgun (WGS) entry which is preliminary data.</text>
</comment>
<dbReference type="InterPro" id="IPR008145">
    <property type="entry name" value="GK/Ca_channel_bsu"/>
</dbReference>
<evidence type="ECO:0000256" key="6">
    <source>
        <dbReference type="ARBA" id="ARBA00022840"/>
    </source>
</evidence>
<keyword evidence="6" id="KW-0067">ATP-binding</keyword>
<accession>A0AA38LZ89</accession>
<dbReference type="GO" id="GO:0005829">
    <property type="term" value="C:cytosol"/>
    <property type="evidence" value="ECO:0007669"/>
    <property type="project" value="TreeGrafter"/>
</dbReference>
<dbReference type="SMART" id="SM00072">
    <property type="entry name" value="GuKc"/>
    <property type="match status" value="1"/>
</dbReference>
<evidence type="ECO:0000256" key="3">
    <source>
        <dbReference type="ARBA" id="ARBA00022679"/>
    </source>
</evidence>
<keyword evidence="4" id="KW-0547">Nucleotide-binding</keyword>
<evidence type="ECO:0000256" key="4">
    <source>
        <dbReference type="ARBA" id="ARBA00022741"/>
    </source>
</evidence>